<reference evidence="1" key="1">
    <citation type="journal article" date="2019" name="bioRxiv">
        <title>The Genome of the Zebra Mussel, Dreissena polymorpha: A Resource for Invasive Species Research.</title>
        <authorList>
            <person name="McCartney M.A."/>
            <person name="Auch B."/>
            <person name="Kono T."/>
            <person name="Mallez S."/>
            <person name="Zhang Y."/>
            <person name="Obille A."/>
            <person name="Becker A."/>
            <person name="Abrahante J.E."/>
            <person name="Garbe J."/>
            <person name="Badalamenti J.P."/>
            <person name="Herman A."/>
            <person name="Mangelson H."/>
            <person name="Liachko I."/>
            <person name="Sullivan S."/>
            <person name="Sone E.D."/>
            <person name="Koren S."/>
            <person name="Silverstein K.A.T."/>
            <person name="Beckman K.B."/>
            <person name="Gohl D.M."/>
        </authorList>
    </citation>
    <scope>NUCLEOTIDE SEQUENCE</scope>
    <source>
        <strain evidence="1">Duluth1</strain>
        <tissue evidence="1">Whole animal</tissue>
    </source>
</reference>
<dbReference type="AlphaFoldDB" id="A0A9D4CGU4"/>
<dbReference type="Proteomes" id="UP000828390">
    <property type="component" value="Unassembled WGS sequence"/>
</dbReference>
<name>A0A9D4CGU4_DREPO</name>
<keyword evidence="2" id="KW-1185">Reference proteome</keyword>
<proteinExistence type="predicted"/>
<sequence length="81" mass="9499">MYSELKTPYTDFADFAGRWLYNVTVITESMKNEILCQRFFDSNKDGLKTLIKKELEFALPCPCQEVLMIEVSICTRLMLYT</sequence>
<organism evidence="1 2">
    <name type="scientific">Dreissena polymorpha</name>
    <name type="common">Zebra mussel</name>
    <name type="synonym">Mytilus polymorpha</name>
    <dbReference type="NCBI Taxonomy" id="45954"/>
    <lineage>
        <taxon>Eukaryota</taxon>
        <taxon>Metazoa</taxon>
        <taxon>Spiralia</taxon>
        <taxon>Lophotrochozoa</taxon>
        <taxon>Mollusca</taxon>
        <taxon>Bivalvia</taxon>
        <taxon>Autobranchia</taxon>
        <taxon>Heteroconchia</taxon>
        <taxon>Euheterodonta</taxon>
        <taxon>Imparidentia</taxon>
        <taxon>Neoheterodontei</taxon>
        <taxon>Myida</taxon>
        <taxon>Dreissenoidea</taxon>
        <taxon>Dreissenidae</taxon>
        <taxon>Dreissena</taxon>
    </lineage>
</organism>
<dbReference type="EMBL" id="JAIWYP010000012">
    <property type="protein sequence ID" value="KAH3724298.1"/>
    <property type="molecule type" value="Genomic_DNA"/>
</dbReference>
<protein>
    <submittedName>
        <fullName evidence="1">Uncharacterized protein</fullName>
    </submittedName>
</protein>
<reference evidence="1" key="2">
    <citation type="submission" date="2020-11" db="EMBL/GenBank/DDBJ databases">
        <authorList>
            <person name="McCartney M.A."/>
            <person name="Auch B."/>
            <person name="Kono T."/>
            <person name="Mallez S."/>
            <person name="Becker A."/>
            <person name="Gohl D.M."/>
            <person name="Silverstein K.A.T."/>
            <person name="Koren S."/>
            <person name="Bechman K.B."/>
            <person name="Herman A."/>
            <person name="Abrahante J.E."/>
            <person name="Garbe J."/>
        </authorList>
    </citation>
    <scope>NUCLEOTIDE SEQUENCE</scope>
    <source>
        <strain evidence="1">Duluth1</strain>
        <tissue evidence="1">Whole animal</tissue>
    </source>
</reference>
<evidence type="ECO:0000313" key="1">
    <source>
        <dbReference type="EMBL" id="KAH3724298.1"/>
    </source>
</evidence>
<gene>
    <name evidence="1" type="ORF">DPMN_050114</name>
</gene>
<comment type="caution">
    <text evidence="1">The sequence shown here is derived from an EMBL/GenBank/DDBJ whole genome shotgun (WGS) entry which is preliminary data.</text>
</comment>
<evidence type="ECO:0000313" key="2">
    <source>
        <dbReference type="Proteomes" id="UP000828390"/>
    </source>
</evidence>
<accession>A0A9D4CGU4</accession>